<dbReference type="Proteomes" id="UP001201985">
    <property type="component" value="Unassembled WGS sequence"/>
</dbReference>
<evidence type="ECO:0000256" key="1">
    <source>
        <dbReference type="SAM" id="Coils"/>
    </source>
</evidence>
<dbReference type="EMBL" id="JALBUU010000028">
    <property type="protein sequence ID" value="MCI0755109.1"/>
    <property type="molecule type" value="Genomic_DNA"/>
</dbReference>
<evidence type="ECO:0000313" key="4">
    <source>
        <dbReference type="Proteomes" id="UP001201985"/>
    </source>
</evidence>
<name>A0ABS9W913_9PROT</name>
<comment type="caution">
    <text evidence="3">The sequence shown here is derived from an EMBL/GenBank/DDBJ whole genome shotgun (WGS) entry which is preliminary data.</text>
</comment>
<organism evidence="3 4">
    <name type="scientific">Teichococcus vastitatis</name>
    <dbReference type="NCBI Taxonomy" id="2307076"/>
    <lineage>
        <taxon>Bacteria</taxon>
        <taxon>Pseudomonadati</taxon>
        <taxon>Pseudomonadota</taxon>
        <taxon>Alphaproteobacteria</taxon>
        <taxon>Acetobacterales</taxon>
        <taxon>Roseomonadaceae</taxon>
        <taxon>Roseomonas</taxon>
    </lineage>
</organism>
<proteinExistence type="predicted"/>
<evidence type="ECO:0000313" key="3">
    <source>
        <dbReference type="EMBL" id="MCI0755109.1"/>
    </source>
</evidence>
<keyword evidence="1" id="KW-0175">Coiled coil</keyword>
<keyword evidence="4" id="KW-1185">Reference proteome</keyword>
<sequence length="66" mass="6418">MAQPDSTGADTTGVSAQQNELARLAERLAALERQVAALTEKLDPKFGDDGGGGGGGEGNGGSDGSG</sequence>
<accession>A0ABS9W913</accession>
<gene>
    <name evidence="3" type="ORF">MON41_15415</name>
</gene>
<reference evidence="3 4" key="1">
    <citation type="submission" date="2022-03" db="EMBL/GenBank/DDBJ databases">
        <title>Complete genome analysis of Roseomonas KG 17.1 : a prolific producer of plant growth promoters.</title>
        <authorList>
            <person name="Saadouli I."/>
            <person name="Najjari A."/>
            <person name="Mosbah A."/>
            <person name="Ouzari H.I."/>
        </authorList>
    </citation>
    <scope>NUCLEOTIDE SEQUENCE [LARGE SCALE GENOMIC DNA]</scope>
    <source>
        <strain evidence="3 4">KG17-1</strain>
    </source>
</reference>
<feature type="coiled-coil region" evidence="1">
    <location>
        <begin position="14"/>
        <end position="41"/>
    </location>
</feature>
<protein>
    <submittedName>
        <fullName evidence="3">Uncharacterized protein</fullName>
    </submittedName>
</protein>
<evidence type="ECO:0000256" key="2">
    <source>
        <dbReference type="SAM" id="MobiDB-lite"/>
    </source>
</evidence>
<feature type="compositionally biased region" description="Gly residues" evidence="2">
    <location>
        <begin position="49"/>
        <end position="66"/>
    </location>
</feature>
<dbReference type="RefSeq" id="WP_120009432.1">
    <property type="nucleotide sequence ID" value="NZ_JALBUU010000028.1"/>
</dbReference>
<feature type="region of interest" description="Disordered" evidence="2">
    <location>
        <begin position="41"/>
        <end position="66"/>
    </location>
</feature>